<feature type="domain" description="Squalene cyclase C-terminal" evidence="9">
    <location>
        <begin position="399"/>
        <end position="730"/>
    </location>
</feature>
<proteinExistence type="inferred from homology"/>
<keyword evidence="11" id="KW-0808">Transferase</keyword>
<dbReference type="InParanoid" id="A0A1Y2EC69"/>
<feature type="compositionally biased region" description="Pro residues" evidence="8">
    <location>
        <begin position="1"/>
        <end position="12"/>
    </location>
</feature>
<keyword evidence="12" id="KW-1185">Reference proteome</keyword>
<dbReference type="EMBL" id="MCGR01000058">
    <property type="protein sequence ID" value="ORY69161.1"/>
    <property type="molecule type" value="Genomic_DNA"/>
</dbReference>
<keyword evidence="3" id="KW-0677">Repeat</keyword>
<dbReference type="CDD" id="cd02892">
    <property type="entry name" value="SQCY_1"/>
    <property type="match status" value="1"/>
</dbReference>
<dbReference type="Pfam" id="PF13243">
    <property type="entry name" value="SQHop_cyclase_C"/>
    <property type="match status" value="1"/>
</dbReference>
<comment type="caution">
    <text evidence="11">The sequence shown here is derived from an EMBL/GenBank/DDBJ whole genome shotgun (WGS) entry which is preliminary data.</text>
</comment>
<evidence type="ECO:0000259" key="10">
    <source>
        <dbReference type="Pfam" id="PF13249"/>
    </source>
</evidence>
<dbReference type="GO" id="GO:0016104">
    <property type="term" value="P:triterpenoid biosynthetic process"/>
    <property type="evidence" value="ECO:0007669"/>
    <property type="project" value="InterPro"/>
</dbReference>
<dbReference type="PROSITE" id="PS01074">
    <property type="entry name" value="TERPENE_SYNTHASES"/>
    <property type="match status" value="1"/>
</dbReference>
<dbReference type="InterPro" id="IPR018333">
    <property type="entry name" value="Squalene_cyclase"/>
</dbReference>
<dbReference type="InterPro" id="IPR002365">
    <property type="entry name" value="Terpene_synthase_CS"/>
</dbReference>
<keyword evidence="6 7" id="KW-0413">Isomerase</keyword>
<dbReference type="InterPro" id="IPR032696">
    <property type="entry name" value="SQ_cyclase_C"/>
</dbReference>
<dbReference type="InterPro" id="IPR008930">
    <property type="entry name" value="Terpenoid_cyclase/PrenylTrfase"/>
</dbReference>
<dbReference type="SUPFAM" id="SSF48239">
    <property type="entry name" value="Terpenoid cyclases/Protein prenyltransferases"/>
    <property type="match status" value="2"/>
</dbReference>
<dbReference type="AlphaFoldDB" id="A0A1Y2EC69"/>
<dbReference type="Gene3D" id="1.50.10.20">
    <property type="match status" value="2"/>
</dbReference>
<evidence type="ECO:0000313" key="12">
    <source>
        <dbReference type="Proteomes" id="UP000193467"/>
    </source>
</evidence>
<dbReference type="GO" id="GO:0016740">
    <property type="term" value="F:transferase activity"/>
    <property type="evidence" value="ECO:0007669"/>
    <property type="project" value="UniProtKB-KW"/>
</dbReference>
<evidence type="ECO:0000256" key="5">
    <source>
        <dbReference type="ARBA" id="ARBA00023098"/>
    </source>
</evidence>
<dbReference type="NCBIfam" id="TIGR01787">
    <property type="entry name" value="squalene_cyclas"/>
    <property type="match status" value="1"/>
</dbReference>
<keyword evidence="5" id="KW-0443">Lipid metabolism</keyword>
<dbReference type="SFLD" id="SFLDG01016">
    <property type="entry name" value="Prenyltransferase_Like_2"/>
    <property type="match status" value="1"/>
</dbReference>
<protein>
    <recommendedName>
        <fullName evidence="7">Terpene cyclase/mutase family member</fullName>
        <ecNumber evidence="7">5.4.99.-</ecNumber>
    </recommendedName>
</protein>
<dbReference type="Proteomes" id="UP000193467">
    <property type="component" value="Unassembled WGS sequence"/>
</dbReference>
<evidence type="ECO:0000259" key="9">
    <source>
        <dbReference type="Pfam" id="PF13243"/>
    </source>
</evidence>
<dbReference type="PANTHER" id="PTHR11764">
    <property type="entry name" value="TERPENE CYCLASE/MUTASE FAMILY MEMBER"/>
    <property type="match status" value="1"/>
</dbReference>
<evidence type="ECO:0000256" key="3">
    <source>
        <dbReference type="ARBA" id="ARBA00022737"/>
    </source>
</evidence>
<dbReference type="GO" id="GO:0000250">
    <property type="term" value="F:lanosterol synthase activity"/>
    <property type="evidence" value="ECO:0007669"/>
    <property type="project" value="TreeGrafter"/>
</dbReference>
<dbReference type="GO" id="GO:0006696">
    <property type="term" value="P:ergosterol biosynthetic process"/>
    <property type="evidence" value="ECO:0007669"/>
    <property type="project" value="TreeGrafter"/>
</dbReference>
<accession>A0A1Y2EC69</accession>
<organism evidence="11 12">
    <name type="scientific">Leucosporidium creatinivorum</name>
    <dbReference type="NCBI Taxonomy" id="106004"/>
    <lineage>
        <taxon>Eukaryota</taxon>
        <taxon>Fungi</taxon>
        <taxon>Dikarya</taxon>
        <taxon>Basidiomycota</taxon>
        <taxon>Pucciniomycotina</taxon>
        <taxon>Microbotryomycetes</taxon>
        <taxon>Leucosporidiales</taxon>
        <taxon>Leucosporidium</taxon>
    </lineage>
</organism>
<evidence type="ECO:0000256" key="6">
    <source>
        <dbReference type="ARBA" id="ARBA00023235"/>
    </source>
</evidence>
<evidence type="ECO:0000256" key="8">
    <source>
        <dbReference type="SAM" id="MobiDB-lite"/>
    </source>
</evidence>
<dbReference type="PANTHER" id="PTHR11764:SF20">
    <property type="entry name" value="LANOSTEROL SYNTHASE"/>
    <property type="match status" value="1"/>
</dbReference>
<reference evidence="11 12" key="1">
    <citation type="submission" date="2016-07" db="EMBL/GenBank/DDBJ databases">
        <title>Pervasive Adenine N6-methylation of Active Genes in Fungi.</title>
        <authorList>
            <consortium name="DOE Joint Genome Institute"/>
            <person name="Mondo S.J."/>
            <person name="Dannebaum R.O."/>
            <person name="Kuo R.C."/>
            <person name="Labutti K."/>
            <person name="Haridas S."/>
            <person name="Kuo A."/>
            <person name="Salamov A."/>
            <person name="Ahrendt S.R."/>
            <person name="Lipzen A."/>
            <person name="Sullivan W."/>
            <person name="Andreopoulos W.B."/>
            <person name="Clum A."/>
            <person name="Lindquist E."/>
            <person name="Daum C."/>
            <person name="Ramamoorthy G.K."/>
            <person name="Gryganskyi A."/>
            <person name="Culley D."/>
            <person name="Magnuson J.K."/>
            <person name="James T.Y."/>
            <person name="O'Malley M.A."/>
            <person name="Stajich J.E."/>
            <person name="Spatafora J.W."/>
            <person name="Visel A."/>
            <person name="Grigoriev I.V."/>
        </authorList>
    </citation>
    <scope>NUCLEOTIDE SEQUENCE [LARGE SCALE GENOMIC DNA]</scope>
    <source>
        <strain evidence="11 12">62-1032</strain>
    </source>
</reference>
<comment type="similarity">
    <text evidence="1 7">Belongs to the terpene cyclase/mutase family.</text>
</comment>
<feature type="region of interest" description="Disordered" evidence="8">
    <location>
        <begin position="1"/>
        <end position="22"/>
    </location>
</feature>
<dbReference type="EC" id="5.4.99.-" evidence="7"/>
<evidence type="ECO:0000313" key="11">
    <source>
        <dbReference type="EMBL" id="ORY69161.1"/>
    </source>
</evidence>
<dbReference type="FunFam" id="1.50.10.20:FF:000003">
    <property type="entry name" value="Terpene cyclase/mutase family member"/>
    <property type="match status" value="1"/>
</dbReference>
<dbReference type="OrthoDB" id="21502at2759"/>
<dbReference type="GO" id="GO:0005811">
    <property type="term" value="C:lipid droplet"/>
    <property type="evidence" value="ECO:0007669"/>
    <property type="project" value="InterPro"/>
</dbReference>
<evidence type="ECO:0000256" key="1">
    <source>
        <dbReference type="ARBA" id="ARBA00009755"/>
    </source>
</evidence>
<evidence type="ECO:0000256" key="7">
    <source>
        <dbReference type="RuleBase" id="RU362003"/>
    </source>
</evidence>
<evidence type="ECO:0000256" key="4">
    <source>
        <dbReference type="ARBA" id="ARBA00022955"/>
    </source>
</evidence>
<dbReference type="Pfam" id="PF13249">
    <property type="entry name" value="SQHop_cyclase_N"/>
    <property type="match status" value="1"/>
</dbReference>
<dbReference type="STRING" id="106004.A0A1Y2EC69"/>
<sequence length="739" mass="83447">MPSANPRPPPGPLGATDPSRWRLDSSNDRHVWHYVRGEDALAYEEVWGSDDANVKQQEQNDETKYWEGLPLPGVEGLTDPQGDPYESAKKGYEFYKRLQSSDGHWSGEYGGPLFLLPGIVIAMYVTETPIPEEWKIEIARYLANIQRKGLEGDQGWGIHIEARSSVFGTGLNYVVLRLLGVDAEEPMMVRARSTLHKLGGCTGIPSWGKFWLAILNVHDWKGLNPTPAELWLLPEFLPFHPHRWWIHTRNVYIPMGYLSGRGFQAKVNPLILSLRQELYVQSYESIDWPSCRNNVCEVDLYAPHSKVANGLFAVLNVYDSYAPSFVRNAALKRAYKLVCMEDVNTGYQTIGPVSKAMNMICRWLEEGPDSDAFKEHKAKIRDFMWVSKDGMMMTGTNGSQLWDTAFISQAIVEAGLVNEEQNKESAQRILQWLDRCQIRENPRYYRQAYRHATKGAWPFSTKEQGYTVSDCTAEGMKAVIMLQNVPGTPQLISKERLCDAVDIILSMPNADGGFASYELIRGPQVLDLLNPAEVFANIMTEWSYPECTTACVTALSIFKKQYPEYRAADIDRVSKAAIKYIHSKQRADGSWYGSWAICFTYATMFAIESLSLADEHHDNSASVRKACEFLLSKQMPDGGWGESYKSCETEQYVHHAESQVVNTAWAVLALITAKYPDPEPIRRGCKLIMSRQLPDGSWAQEGIEGVFNKNAAISYPNYKFAWTINALGQAAKKLSKEGW</sequence>
<dbReference type="FunCoup" id="A0A1Y2EC69">
    <property type="interactions" value="94"/>
</dbReference>
<gene>
    <name evidence="11" type="ORF">BCR35DRAFT_308187</name>
</gene>
<keyword evidence="4" id="KW-0752">Steroid biosynthesis</keyword>
<name>A0A1Y2EC69_9BASI</name>
<evidence type="ECO:0000256" key="2">
    <source>
        <dbReference type="ARBA" id="ARBA00022516"/>
    </source>
</evidence>
<dbReference type="InterPro" id="IPR032697">
    <property type="entry name" value="SQ_cyclase_N"/>
</dbReference>
<feature type="domain" description="Squalene cyclase N-terminal" evidence="10">
    <location>
        <begin position="95"/>
        <end position="386"/>
    </location>
</feature>
<keyword evidence="2" id="KW-0444">Lipid biosynthesis</keyword>
<dbReference type="Gene3D" id="6.20.120.20">
    <property type="match status" value="1"/>
</dbReference>